<dbReference type="EnsemblMetazoa" id="CLYHEMT024657.1">
    <property type="protein sequence ID" value="CLYHEMP024657.1"/>
    <property type="gene ID" value="CLYHEMG024657"/>
</dbReference>
<evidence type="ECO:0000256" key="1">
    <source>
        <dbReference type="SAM" id="MobiDB-lite"/>
    </source>
</evidence>
<feature type="region of interest" description="Disordered" evidence="1">
    <location>
        <begin position="108"/>
        <end position="131"/>
    </location>
</feature>
<name>A0A7M5XK13_9CNID</name>
<organism evidence="2 3">
    <name type="scientific">Clytia hemisphaerica</name>
    <dbReference type="NCBI Taxonomy" id="252671"/>
    <lineage>
        <taxon>Eukaryota</taxon>
        <taxon>Metazoa</taxon>
        <taxon>Cnidaria</taxon>
        <taxon>Hydrozoa</taxon>
        <taxon>Hydroidolina</taxon>
        <taxon>Leptothecata</taxon>
        <taxon>Obeliida</taxon>
        <taxon>Clytiidae</taxon>
        <taxon>Clytia</taxon>
    </lineage>
</organism>
<dbReference type="AlphaFoldDB" id="A0A7M5XK13"/>
<protein>
    <submittedName>
        <fullName evidence="2">Uncharacterized protein</fullName>
    </submittedName>
</protein>
<dbReference type="OrthoDB" id="3264915at2759"/>
<proteinExistence type="predicted"/>
<sequence>TEKEKDLLTPEELEAKTVANRRSSRCHKTSKRLQKIGKTIESLDEEEQEMVLAMTGEVMTDEESDEDENNVKIIMRRKLSWRSDKFELSMEKINSKTTNKTLMYRVNGLPSTRQPSENTNPIFVRNTENVE</sequence>
<evidence type="ECO:0000313" key="2">
    <source>
        <dbReference type="EnsemblMetazoa" id="CLYHEMP024657.1"/>
    </source>
</evidence>
<accession>A0A7M5XK13</accession>
<dbReference type="Proteomes" id="UP000594262">
    <property type="component" value="Unplaced"/>
</dbReference>
<keyword evidence="3" id="KW-1185">Reference proteome</keyword>
<feature type="compositionally biased region" description="Polar residues" evidence="1">
    <location>
        <begin position="109"/>
        <end position="131"/>
    </location>
</feature>
<reference evidence="2" key="1">
    <citation type="submission" date="2021-01" db="UniProtKB">
        <authorList>
            <consortium name="EnsemblMetazoa"/>
        </authorList>
    </citation>
    <scope>IDENTIFICATION</scope>
</reference>
<evidence type="ECO:0000313" key="3">
    <source>
        <dbReference type="Proteomes" id="UP000594262"/>
    </source>
</evidence>